<keyword evidence="2" id="KW-1185">Reference proteome</keyword>
<protein>
    <recommendedName>
        <fullName evidence="3">STAS/SEC14 domain-containing protein</fullName>
    </recommendedName>
</protein>
<dbReference type="AlphaFoldDB" id="A0A3S0H8Q8"/>
<gene>
    <name evidence="1" type="ORF">EJV47_03585</name>
</gene>
<dbReference type="RefSeq" id="WP_126691776.1">
    <property type="nucleotide sequence ID" value="NZ_RXOF01000002.1"/>
</dbReference>
<evidence type="ECO:0000313" key="2">
    <source>
        <dbReference type="Proteomes" id="UP000282184"/>
    </source>
</evidence>
<dbReference type="EMBL" id="RXOF01000002">
    <property type="protein sequence ID" value="RTQ52119.1"/>
    <property type="molecule type" value="Genomic_DNA"/>
</dbReference>
<organism evidence="1 2">
    <name type="scientific">Hymenobacter gummosus</name>
    <dbReference type="NCBI Taxonomy" id="1776032"/>
    <lineage>
        <taxon>Bacteria</taxon>
        <taxon>Pseudomonadati</taxon>
        <taxon>Bacteroidota</taxon>
        <taxon>Cytophagia</taxon>
        <taxon>Cytophagales</taxon>
        <taxon>Hymenobacteraceae</taxon>
        <taxon>Hymenobacter</taxon>
    </lineage>
</organism>
<name>A0A3S0H8Q8_9BACT</name>
<accession>A0A3S0H8Q8</accession>
<proteinExistence type="predicted"/>
<evidence type="ECO:0008006" key="3">
    <source>
        <dbReference type="Google" id="ProtNLM"/>
    </source>
</evidence>
<comment type="caution">
    <text evidence="1">The sequence shown here is derived from an EMBL/GenBank/DDBJ whole genome shotgun (WGS) entry which is preliminary data.</text>
</comment>
<dbReference type="Proteomes" id="UP000282184">
    <property type="component" value="Unassembled WGS sequence"/>
</dbReference>
<evidence type="ECO:0000313" key="1">
    <source>
        <dbReference type="EMBL" id="RTQ52119.1"/>
    </source>
</evidence>
<sequence length="144" mass="16536">MSTPTPNYFTLRYETTPAVLVGCWQRMVMPFELARGYDRMLDAAEKHQCRFWLVDTTPRRVGLDAGDVQWMREQFFPQLPKRLGGTTYIALLMAPHQLAGALADPRIADLSHYDRRPYQLARFTTEAEARAWLQLCASQDAQVA</sequence>
<dbReference type="OrthoDB" id="884362at2"/>
<reference evidence="1 2" key="1">
    <citation type="submission" date="2018-12" db="EMBL/GenBank/DDBJ databases">
        <title>Hymenobacter gummosus sp. nov., isolated from a spring.</title>
        <authorList>
            <person name="Nie L."/>
        </authorList>
    </citation>
    <scope>NUCLEOTIDE SEQUENCE [LARGE SCALE GENOMIC DNA]</scope>
    <source>
        <strain evidence="1 2">KCTC 52166</strain>
    </source>
</reference>